<dbReference type="PANTHER" id="PTHR33202">
    <property type="entry name" value="ZINC UPTAKE REGULATION PROTEIN"/>
    <property type="match status" value="1"/>
</dbReference>
<feature type="binding site" evidence="7">
    <location>
        <position position="99"/>
    </location>
    <ligand>
        <name>Zn(2+)</name>
        <dbReference type="ChEBI" id="CHEBI:29105"/>
    </ligand>
</feature>
<keyword evidence="6" id="KW-0804">Transcription</keyword>
<dbReference type="CDD" id="cd07153">
    <property type="entry name" value="Fur_like"/>
    <property type="match status" value="1"/>
</dbReference>
<evidence type="ECO:0000256" key="3">
    <source>
        <dbReference type="ARBA" id="ARBA00022833"/>
    </source>
</evidence>
<evidence type="ECO:0000256" key="4">
    <source>
        <dbReference type="ARBA" id="ARBA00023015"/>
    </source>
</evidence>
<sequence>MEELKDNKEFFKEHGIKNTKQRNIIFEVLKQANTPLTAEQIFLKVKKVDKSISLSTIYRVLNTFISKEIAVKLTIVEDNTSMFELNRIDHEHYLVCMGCNKTVDIGHCPLGVYENSLEETTNFDIVGHKFEIYGYCPECKNKERLTKN</sequence>
<keyword evidence="2" id="KW-0678">Repressor</keyword>
<evidence type="ECO:0000256" key="8">
    <source>
        <dbReference type="PIRSR" id="PIRSR602481-2"/>
    </source>
</evidence>
<feature type="binding site" evidence="8">
    <location>
        <position position="128"/>
    </location>
    <ligand>
        <name>Fe cation</name>
        <dbReference type="ChEBI" id="CHEBI:24875"/>
    </ligand>
</feature>
<name>A0A9X2MIY9_9FIRM</name>
<evidence type="ECO:0000256" key="7">
    <source>
        <dbReference type="PIRSR" id="PIRSR602481-1"/>
    </source>
</evidence>
<evidence type="ECO:0000256" key="1">
    <source>
        <dbReference type="ARBA" id="ARBA00007957"/>
    </source>
</evidence>
<keyword evidence="7" id="KW-0479">Metal-binding</keyword>
<comment type="caution">
    <text evidence="9">The sequence shown here is derived from an EMBL/GenBank/DDBJ whole genome shotgun (WGS) entry which is preliminary data.</text>
</comment>
<dbReference type="Pfam" id="PF01475">
    <property type="entry name" value="FUR"/>
    <property type="match status" value="1"/>
</dbReference>
<dbReference type="Gene3D" id="3.30.1490.190">
    <property type="match status" value="1"/>
</dbReference>
<accession>A0A9X2MIY9</accession>
<evidence type="ECO:0000313" key="10">
    <source>
        <dbReference type="Proteomes" id="UP001142078"/>
    </source>
</evidence>
<keyword evidence="8" id="KW-0408">Iron</keyword>
<feature type="binding site" evidence="7">
    <location>
        <position position="139"/>
    </location>
    <ligand>
        <name>Zn(2+)</name>
        <dbReference type="ChEBI" id="CHEBI:29105"/>
    </ligand>
</feature>
<comment type="similarity">
    <text evidence="1">Belongs to the Fur family.</text>
</comment>
<dbReference type="Gene3D" id="1.10.10.10">
    <property type="entry name" value="Winged helix-like DNA-binding domain superfamily/Winged helix DNA-binding domain"/>
    <property type="match status" value="1"/>
</dbReference>
<evidence type="ECO:0000256" key="6">
    <source>
        <dbReference type="ARBA" id="ARBA00023163"/>
    </source>
</evidence>
<evidence type="ECO:0000313" key="9">
    <source>
        <dbReference type="EMBL" id="MCR2044885.1"/>
    </source>
</evidence>
<dbReference type="AlphaFoldDB" id="A0A9X2MIY9"/>
<keyword evidence="3 7" id="KW-0862">Zinc</keyword>
<dbReference type="GO" id="GO:0045892">
    <property type="term" value="P:negative regulation of DNA-templated transcription"/>
    <property type="evidence" value="ECO:0007669"/>
    <property type="project" value="TreeGrafter"/>
</dbReference>
<organism evidence="9 10">
    <name type="scientific">Anaerosalibacter massiliensis</name>
    <dbReference type="NCBI Taxonomy" id="1347392"/>
    <lineage>
        <taxon>Bacteria</taxon>
        <taxon>Bacillati</taxon>
        <taxon>Bacillota</taxon>
        <taxon>Tissierellia</taxon>
        <taxon>Tissierellales</taxon>
        <taxon>Sporanaerobacteraceae</taxon>
        <taxon>Anaerosalibacter</taxon>
    </lineage>
</organism>
<feature type="binding site" evidence="7">
    <location>
        <position position="136"/>
    </location>
    <ligand>
        <name>Zn(2+)</name>
        <dbReference type="ChEBI" id="CHEBI:29105"/>
    </ligand>
</feature>
<feature type="binding site" evidence="8">
    <location>
        <position position="90"/>
    </location>
    <ligand>
        <name>Fe cation</name>
        <dbReference type="ChEBI" id="CHEBI:24875"/>
    </ligand>
</feature>
<comment type="cofactor">
    <cofactor evidence="8">
        <name>Mn(2+)</name>
        <dbReference type="ChEBI" id="CHEBI:29035"/>
    </cofactor>
    <cofactor evidence="8">
        <name>Fe(2+)</name>
        <dbReference type="ChEBI" id="CHEBI:29033"/>
    </cofactor>
    <text evidence="8">Binds 1 Mn(2+) or Fe(2+) ion per subunit.</text>
</comment>
<dbReference type="InterPro" id="IPR002481">
    <property type="entry name" value="FUR"/>
</dbReference>
<comment type="cofactor">
    <cofactor evidence="7">
        <name>Zn(2+)</name>
        <dbReference type="ChEBI" id="CHEBI:29105"/>
    </cofactor>
    <text evidence="7">Binds 1 zinc ion per subunit.</text>
</comment>
<gene>
    <name evidence="9" type="ORF">NSA23_12295</name>
</gene>
<dbReference type="InterPro" id="IPR036388">
    <property type="entry name" value="WH-like_DNA-bd_sf"/>
</dbReference>
<dbReference type="GO" id="GO:0003700">
    <property type="term" value="F:DNA-binding transcription factor activity"/>
    <property type="evidence" value="ECO:0007669"/>
    <property type="project" value="InterPro"/>
</dbReference>
<evidence type="ECO:0000256" key="2">
    <source>
        <dbReference type="ARBA" id="ARBA00022491"/>
    </source>
</evidence>
<dbReference type="InterPro" id="IPR036390">
    <property type="entry name" value="WH_DNA-bd_sf"/>
</dbReference>
<keyword evidence="4" id="KW-0805">Transcription regulation</keyword>
<dbReference type="GO" id="GO:0000976">
    <property type="term" value="F:transcription cis-regulatory region binding"/>
    <property type="evidence" value="ECO:0007669"/>
    <property type="project" value="TreeGrafter"/>
</dbReference>
<dbReference type="OrthoDB" id="8659436at2"/>
<dbReference type="GO" id="GO:0008270">
    <property type="term" value="F:zinc ion binding"/>
    <property type="evidence" value="ECO:0007669"/>
    <property type="project" value="TreeGrafter"/>
</dbReference>
<reference evidence="9" key="1">
    <citation type="submission" date="2022-07" db="EMBL/GenBank/DDBJ databases">
        <title>Enhanced cultured diversity of the mouse gut microbiota enables custom-made synthetic communities.</title>
        <authorList>
            <person name="Afrizal A."/>
        </authorList>
    </citation>
    <scope>NUCLEOTIDE SEQUENCE</scope>
    <source>
        <strain evidence="9">DSM 29482</strain>
    </source>
</reference>
<dbReference type="SUPFAM" id="SSF46785">
    <property type="entry name" value="Winged helix' DNA-binding domain"/>
    <property type="match status" value="1"/>
</dbReference>
<dbReference type="Proteomes" id="UP001142078">
    <property type="component" value="Unassembled WGS sequence"/>
</dbReference>
<dbReference type="EMBL" id="JANJZL010000009">
    <property type="protein sequence ID" value="MCR2044885.1"/>
    <property type="molecule type" value="Genomic_DNA"/>
</dbReference>
<dbReference type="RefSeq" id="WP_042678865.1">
    <property type="nucleotide sequence ID" value="NZ_CABKTM010000008.1"/>
</dbReference>
<dbReference type="GO" id="GO:1900376">
    <property type="term" value="P:regulation of secondary metabolite biosynthetic process"/>
    <property type="evidence" value="ECO:0007669"/>
    <property type="project" value="TreeGrafter"/>
</dbReference>
<dbReference type="InterPro" id="IPR043135">
    <property type="entry name" value="Fur_C"/>
</dbReference>
<feature type="binding site" evidence="7">
    <location>
        <position position="96"/>
    </location>
    <ligand>
        <name>Zn(2+)</name>
        <dbReference type="ChEBI" id="CHEBI:29105"/>
    </ligand>
</feature>
<keyword evidence="5" id="KW-0238">DNA-binding</keyword>
<dbReference type="PANTHER" id="PTHR33202:SF8">
    <property type="entry name" value="PEROXIDE-RESPONSIVE REPRESSOR PERR"/>
    <property type="match status" value="1"/>
</dbReference>
<keyword evidence="10" id="KW-1185">Reference proteome</keyword>
<evidence type="ECO:0000256" key="5">
    <source>
        <dbReference type="ARBA" id="ARBA00023125"/>
    </source>
</evidence>
<protein>
    <submittedName>
        <fullName evidence="9">Transcriptional repressor</fullName>
    </submittedName>
</protein>
<proteinExistence type="inferred from homology"/>